<proteinExistence type="predicted"/>
<name>A0ABS8PE67_9PSEU</name>
<dbReference type="SMART" id="SM00834">
    <property type="entry name" value="CxxC_CXXC_SSSS"/>
    <property type="match status" value="1"/>
</dbReference>
<feature type="region of interest" description="Disordered" evidence="1">
    <location>
        <begin position="43"/>
        <end position="101"/>
    </location>
</feature>
<dbReference type="EMBL" id="JAJNDB010000005">
    <property type="protein sequence ID" value="MCD2196207.1"/>
    <property type="molecule type" value="Genomic_DNA"/>
</dbReference>
<feature type="compositionally biased region" description="Basic and acidic residues" evidence="1">
    <location>
        <begin position="54"/>
        <end position="69"/>
    </location>
</feature>
<keyword evidence="4" id="KW-1185">Reference proteome</keyword>
<accession>A0ABS8PE67</accession>
<dbReference type="InterPro" id="IPR013429">
    <property type="entry name" value="Regulatory_FmdB_Zinc_ribbon"/>
</dbReference>
<organism evidence="3 4">
    <name type="scientific">Actinomycetospora endophytica</name>
    <dbReference type="NCBI Taxonomy" id="2291215"/>
    <lineage>
        <taxon>Bacteria</taxon>
        <taxon>Bacillati</taxon>
        <taxon>Actinomycetota</taxon>
        <taxon>Actinomycetes</taxon>
        <taxon>Pseudonocardiales</taxon>
        <taxon>Pseudonocardiaceae</taxon>
        <taxon>Actinomycetospora</taxon>
    </lineage>
</organism>
<evidence type="ECO:0000313" key="4">
    <source>
        <dbReference type="Proteomes" id="UP001199469"/>
    </source>
</evidence>
<evidence type="ECO:0000259" key="2">
    <source>
        <dbReference type="SMART" id="SM00834"/>
    </source>
</evidence>
<protein>
    <submittedName>
        <fullName evidence="3">Zinc ribbon domain-containing protein</fullName>
    </submittedName>
</protein>
<evidence type="ECO:0000256" key="1">
    <source>
        <dbReference type="SAM" id="MobiDB-lite"/>
    </source>
</evidence>
<dbReference type="RefSeq" id="WP_230738060.1">
    <property type="nucleotide sequence ID" value="NZ_JAJNDB010000005.1"/>
</dbReference>
<evidence type="ECO:0000313" key="3">
    <source>
        <dbReference type="EMBL" id="MCD2196207.1"/>
    </source>
</evidence>
<sequence length="101" mass="10855">MSVYVYRCDEDGPVEIVRPIGTAPAVIPCPTCGVEARRSFTAPMLGRSGGDQSGRGERMAAIDRAEASRTEPTVVSAPPPRNSQPRRTPRLDPRTAALPRP</sequence>
<dbReference type="Proteomes" id="UP001199469">
    <property type="component" value="Unassembled WGS sequence"/>
</dbReference>
<feature type="domain" description="Putative regulatory protein FmdB zinc ribbon" evidence="2">
    <location>
        <begin position="1"/>
        <end position="41"/>
    </location>
</feature>
<comment type="caution">
    <text evidence="3">The sequence shown here is derived from an EMBL/GenBank/DDBJ whole genome shotgun (WGS) entry which is preliminary data.</text>
</comment>
<reference evidence="3 4" key="1">
    <citation type="submission" date="2021-11" db="EMBL/GenBank/DDBJ databases">
        <title>Draft genome sequence of Actinomycetospora sp. SF1 isolated from the rhizosphere soil.</title>
        <authorList>
            <person name="Duangmal K."/>
            <person name="Chantavorakit T."/>
        </authorList>
    </citation>
    <scope>NUCLEOTIDE SEQUENCE [LARGE SCALE GENOMIC DNA]</scope>
    <source>
        <strain evidence="3 4">TBRC 5722</strain>
    </source>
</reference>
<gene>
    <name evidence="3" type="ORF">LQ327_22800</name>
</gene>